<comment type="caution">
    <text evidence="3">The sequence shown here is derived from an EMBL/GenBank/DDBJ whole genome shotgun (WGS) entry which is preliminary data.</text>
</comment>
<dbReference type="Gene3D" id="3.40.50.300">
    <property type="entry name" value="P-loop containing nucleotide triphosphate hydrolases"/>
    <property type="match status" value="1"/>
</dbReference>
<reference evidence="3 4" key="1">
    <citation type="submission" date="2019-06" db="EMBL/GenBank/DDBJ databases">
        <title>Sequencing the genomes of 1000 actinobacteria strains.</title>
        <authorList>
            <person name="Klenk H.-P."/>
        </authorList>
    </citation>
    <scope>NUCLEOTIDE SEQUENCE [LARGE SCALE GENOMIC DNA]</scope>
    <source>
        <strain evidence="3 4">DSM 102200</strain>
    </source>
</reference>
<dbReference type="Gene3D" id="1.25.40.10">
    <property type="entry name" value="Tetratricopeptide repeat domain"/>
    <property type="match status" value="3"/>
</dbReference>
<evidence type="ECO:0000259" key="1">
    <source>
        <dbReference type="Pfam" id="PF00931"/>
    </source>
</evidence>
<keyword evidence="4" id="KW-1185">Reference proteome</keyword>
<dbReference type="GO" id="GO:0043531">
    <property type="term" value="F:ADP binding"/>
    <property type="evidence" value="ECO:0007669"/>
    <property type="project" value="InterPro"/>
</dbReference>
<evidence type="ECO:0000313" key="3">
    <source>
        <dbReference type="EMBL" id="TQL99059.1"/>
    </source>
</evidence>
<dbReference type="EMBL" id="VFOZ01000001">
    <property type="protein sequence ID" value="TQL99059.1"/>
    <property type="molecule type" value="Genomic_DNA"/>
</dbReference>
<dbReference type="InterPro" id="IPR011990">
    <property type="entry name" value="TPR-like_helical_dom_sf"/>
</dbReference>
<feature type="domain" description="DUF7779" evidence="2">
    <location>
        <begin position="272"/>
        <end position="356"/>
    </location>
</feature>
<dbReference type="SUPFAM" id="SSF48452">
    <property type="entry name" value="TPR-like"/>
    <property type="match status" value="3"/>
</dbReference>
<evidence type="ECO:0000259" key="2">
    <source>
        <dbReference type="Pfam" id="PF25000"/>
    </source>
</evidence>
<dbReference type="AlphaFoldDB" id="A0A543CPP2"/>
<accession>A0A543CPP2</accession>
<dbReference type="Pfam" id="PF00931">
    <property type="entry name" value="NB-ARC"/>
    <property type="match status" value="1"/>
</dbReference>
<sequence>MTISSERGRPPEIWGGVPAQNKNFTGRSELLELLRARIGDAATAVLPSSERQIGETTSHALQGMGGVGKTQVAVEYVYRYGSKYDLVWWIPADQPALVRSSLASLAPRLGLPPSSVSGTNEAAQAVLDALSKGDPYDRWLLVFDNAIEPEDLTGLIPTGPGHVLLTTRNYSWRDRVKTLEIDVFRREESVEFLRRRVPNAITESEAERLAAALGDLPLALEQAAALKAETGMSVDEYLGLLSERSRELMDENRPADYPNSMSAAWSLSVATLESRLPEAVELLRCLAFFGPDPVPRDILSRSSGLTRPLLSSVLADPIMLTRAVGELSRFALARVSSESRTIQVHRLVQALLREQVGAADQASLRHDVHILLVRGAPPRADEGGQWPRFGELVPHLEPARVIESDDRSVRDFVLKVVRYLYQSGNRQAAQSMVEDFLRRWQDKTGEGNDRLLLTAQSHRADILRELGDYAQAAETDEAALAQAQEIFGEDDEVTLTIARGFGADLRALGRFAEAVERDEDTRDRHVRVFGEQNPWTLRSINNLALDFGLVGRYREARELHMAVYMQQREPSSGASKVEILSSWNGLARVIRQHGEYTVARDLGEDALEYGRQELGAEHFWTLRTQRDLSIALRRAGAFEQALEMAREVHERSRRLFGLDNPDTLAAATCLANAERSAGLVDEAFARAMDTTRRYAPVYGSHHPYTLACDGNVALLHRMKNDVDAARELDERSLAGLEDKLGPDHHYSLNVAINLASDLAALGDLEGARARGTETLGRVRFMLGEEHPVALGCAANLIADLRALGEDEEAAALTEVTFPIYERVLYPDHPDVRTAKAGRHLDFDFDPPLI</sequence>
<organism evidence="3 4">
    <name type="scientific">Actinoallomurus bryophytorum</name>
    <dbReference type="NCBI Taxonomy" id="1490222"/>
    <lineage>
        <taxon>Bacteria</taxon>
        <taxon>Bacillati</taxon>
        <taxon>Actinomycetota</taxon>
        <taxon>Actinomycetes</taxon>
        <taxon>Streptosporangiales</taxon>
        <taxon>Thermomonosporaceae</taxon>
        <taxon>Actinoallomurus</taxon>
    </lineage>
</organism>
<evidence type="ECO:0000313" key="4">
    <source>
        <dbReference type="Proteomes" id="UP000316096"/>
    </source>
</evidence>
<dbReference type="PANTHER" id="PTHR46082:SF6">
    <property type="entry name" value="AAA+ ATPASE DOMAIN-CONTAINING PROTEIN-RELATED"/>
    <property type="match status" value="1"/>
</dbReference>
<dbReference type="NCBIfam" id="NF040586">
    <property type="entry name" value="FxSxx_TPR"/>
    <property type="match status" value="1"/>
</dbReference>
<dbReference type="Pfam" id="PF13374">
    <property type="entry name" value="TPR_10"/>
    <property type="match status" value="1"/>
</dbReference>
<protein>
    <submittedName>
        <fullName evidence="3">Tetratricopeptide repeat protein</fullName>
    </submittedName>
</protein>
<dbReference type="InterPro" id="IPR027417">
    <property type="entry name" value="P-loop_NTPase"/>
</dbReference>
<dbReference type="PANTHER" id="PTHR46082">
    <property type="entry name" value="ATP/GTP-BINDING PROTEIN-RELATED"/>
    <property type="match status" value="1"/>
</dbReference>
<dbReference type="SUPFAM" id="SSF52540">
    <property type="entry name" value="P-loop containing nucleoside triphosphate hydrolases"/>
    <property type="match status" value="1"/>
</dbReference>
<name>A0A543CPP2_9ACTN</name>
<dbReference type="Proteomes" id="UP000316096">
    <property type="component" value="Unassembled WGS sequence"/>
</dbReference>
<feature type="domain" description="NB-ARC" evidence="1">
    <location>
        <begin position="60"/>
        <end position="197"/>
    </location>
</feature>
<dbReference type="InterPro" id="IPR053137">
    <property type="entry name" value="NLR-like"/>
</dbReference>
<dbReference type="RefSeq" id="WP_141957587.1">
    <property type="nucleotide sequence ID" value="NZ_VFOZ01000001.1"/>
</dbReference>
<dbReference type="Pfam" id="PF13424">
    <property type="entry name" value="TPR_12"/>
    <property type="match status" value="3"/>
</dbReference>
<gene>
    <name evidence="3" type="ORF">FB559_4712</name>
</gene>
<dbReference type="Pfam" id="PF25000">
    <property type="entry name" value="DUF7779"/>
    <property type="match status" value="1"/>
</dbReference>
<dbReference type="OrthoDB" id="580767at2"/>
<dbReference type="InterPro" id="IPR056681">
    <property type="entry name" value="DUF7779"/>
</dbReference>
<dbReference type="InterPro" id="IPR002182">
    <property type="entry name" value="NB-ARC"/>
</dbReference>
<proteinExistence type="predicted"/>